<keyword evidence="2" id="KW-1185">Reference proteome</keyword>
<organism evidence="1 2">
    <name type="scientific">Planoprotostelium fungivorum</name>
    <dbReference type="NCBI Taxonomy" id="1890364"/>
    <lineage>
        <taxon>Eukaryota</taxon>
        <taxon>Amoebozoa</taxon>
        <taxon>Evosea</taxon>
        <taxon>Variosea</taxon>
        <taxon>Cavosteliida</taxon>
        <taxon>Cavosteliaceae</taxon>
        <taxon>Planoprotostelium</taxon>
    </lineage>
</organism>
<dbReference type="InParanoid" id="A0A2P6MSS6"/>
<gene>
    <name evidence="1" type="ORF">PROFUN_06616</name>
</gene>
<proteinExistence type="predicted"/>
<evidence type="ECO:0000313" key="1">
    <source>
        <dbReference type="EMBL" id="PRP74755.1"/>
    </source>
</evidence>
<accession>A0A2P6MSS6</accession>
<reference evidence="1 2" key="1">
    <citation type="journal article" date="2018" name="Genome Biol. Evol.">
        <title>Multiple Roots of Fruiting Body Formation in Amoebozoa.</title>
        <authorList>
            <person name="Hillmann F."/>
            <person name="Forbes G."/>
            <person name="Novohradska S."/>
            <person name="Ferling I."/>
            <person name="Riege K."/>
            <person name="Groth M."/>
            <person name="Westermann M."/>
            <person name="Marz M."/>
            <person name="Spaller T."/>
            <person name="Winckler T."/>
            <person name="Schaap P."/>
            <person name="Glockner G."/>
        </authorList>
    </citation>
    <scope>NUCLEOTIDE SEQUENCE [LARGE SCALE GENOMIC DNA]</scope>
    <source>
        <strain evidence="1 2">Jena</strain>
    </source>
</reference>
<dbReference type="AlphaFoldDB" id="A0A2P6MSS6"/>
<protein>
    <submittedName>
        <fullName evidence="1">Uncharacterized protein</fullName>
    </submittedName>
</protein>
<dbReference type="Proteomes" id="UP000241769">
    <property type="component" value="Unassembled WGS sequence"/>
</dbReference>
<name>A0A2P6MSS6_9EUKA</name>
<dbReference type="EMBL" id="MDYQ01000441">
    <property type="protein sequence ID" value="PRP74755.1"/>
    <property type="molecule type" value="Genomic_DNA"/>
</dbReference>
<sequence length="104" mass="11549">MCVLSLAGVASLEKLVRVLAIKGKMQSLSRIVPQLWLPSCLLWRCLAHMGRLEPDTPRTALEVGSAVYPQLEPRALNRIYGSTETASENFFQSLMECEGLFRGP</sequence>
<comment type="caution">
    <text evidence="1">The sequence shown here is derived from an EMBL/GenBank/DDBJ whole genome shotgun (WGS) entry which is preliminary data.</text>
</comment>
<evidence type="ECO:0000313" key="2">
    <source>
        <dbReference type="Proteomes" id="UP000241769"/>
    </source>
</evidence>